<evidence type="ECO:0000259" key="5">
    <source>
        <dbReference type="Pfam" id="PF25597"/>
    </source>
</evidence>
<reference evidence="6" key="1">
    <citation type="submission" date="2019-03" db="EMBL/GenBank/DDBJ databases">
        <authorList>
            <person name="Mank J."/>
            <person name="Almeida P."/>
        </authorList>
    </citation>
    <scope>NUCLEOTIDE SEQUENCE</scope>
    <source>
        <strain evidence="6">78183</strain>
    </source>
</reference>
<feature type="region of interest" description="Disordered" evidence="1">
    <location>
        <begin position="861"/>
        <end position="913"/>
    </location>
</feature>
<name>A0A6N2KT27_SALVM</name>
<feature type="region of interest" description="Disordered" evidence="1">
    <location>
        <begin position="1"/>
        <end position="47"/>
    </location>
</feature>
<evidence type="ECO:0000256" key="1">
    <source>
        <dbReference type="SAM" id="MobiDB-lite"/>
    </source>
</evidence>
<gene>
    <name evidence="6" type="ORF">SVIM_LOCUS68201</name>
</gene>
<evidence type="ECO:0000259" key="2">
    <source>
        <dbReference type="Pfam" id="PF07727"/>
    </source>
</evidence>
<feature type="compositionally biased region" description="Low complexity" evidence="1">
    <location>
        <begin position="1483"/>
        <end position="1496"/>
    </location>
</feature>
<accession>A0A6N2KT27</accession>
<dbReference type="Pfam" id="PF25597">
    <property type="entry name" value="SH3_retrovirus"/>
    <property type="match status" value="1"/>
</dbReference>
<dbReference type="PANTHER" id="PTHR35046:SF26">
    <property type="entry name" value="RNA-DIRECTED DNA POLYMERASE"/>
    <property type="match status" value="1"/>
</dbReference>
<feature type="domain" description="Reverse transcriptase Ty1/copia-type" evidence="2">
    <location>
        <begin position="1589"/>
        <end position="1713"/>
    </location>
</feature>
<feature type="domain" description="Integrase zinc-binding" evidence="3">
    <location>
        <begin position="472"/>
        <end position="526"/>
    </location>
</feature>
<feature type="compositionally biased region" description="Basic and acidic residues" evidence="1">
    <location>
        <begin position="9"/>
        <end position="22"/>
    </location>
</feature>
<feature type="region of interest" description="Disordered" evidence="1">
    <location>
        <begin position="1158"/>
        <end position="1198"/>
    </location>
</feature>
<evidence type="ECO:0008006" key="7">
    <source>
        <dbReference type="Google" id="ProtNLM"/>
    </source>
</evidence>
<dbReference type="EMBL" id="CAADRP010000291">
    <property type="protein sequence ID" value="VFU26317.1"/>
    <property type="molecule type" value="Genomic_DNA"/>
</dbReference>
<proteinExistence type="predicted"/>
<dbReference type="Gene3D" id="1.10.340.70">
    <property type="match status" value="1"/>
</dbReference>
<sequence length="2028" mass="231781">MSHRKKDCPRRATEGNQSRRTDVQSQQQSVTVDRPARPTSSGISATRGRPRIVERLHLVPHKLRIGATNSAHLGENINIDDIYRGVKLYIGGLKLSVDLIPLELYDFNLILGMDWLSKHRTQVDRFAKTMTIQGVGNRNVVFKGEKKILPNCMISVLRARRLMSKGCPAWLAHVIETKMGNVDLASIPIVREFQDVFSEELPGLPPDVFPEELPGLPLVQEAEVSIETIPGIYPIAQSPYRIALAKLVELKVQLQELIDKDSFGQVMVKNRYPLPRIDDLFDQLRGAKVVLKWERPTNVREIGSFLGLAGYYQRFIEGFSTIASPLTRLTCKEIKFVWSKECEGSFQELKKRPTSASVQLKPHEENYPVHDLELAAKELNMHQRRWVELIKDYDCVIDYHPSKANIVTDALSRMGKAIMNNIEIKRQGSIVEMRKMGLWLRVGPEGSLLARLKIRSVLRDKVLEAKQIDEKILKYEVLREAHESRFATHPGSKKMYRDLKEYYWWPNMKREIAEFVSNYGICQQVKIEHQKPTGKLQSLSVLEWKWEDISMDFVMGLPKGKKSNDAIWVIVDRLTKTTDSVDKLAKLHINEVVRLHGTDGQSKRTIQTLEDLLRSCVLEFGGNWEDHLSLDEIGERKFLGPEMVQQTTDKVQVIRKRMRKAQDRQKSYFDNRRRPLEFQVGDKVFLKGKLAPRYIGPFEILERIGPIAYRLKLLVKEDLTMEVKPIKILDRDVLLKNKRVPLVRVLWRSSQIEEETWEKESKIKEKYPHLFPEIGEGEEEREGNFDIFLPKLKKNFEVKVRLRMTKTFKHQNPKDLEYYWKEKVEEKECLGLKYKEEKEEIRILDTVCTKRSSITPVIVKNMGRGRNPISPGKFEKKGKRGGRREQKCGNKEPRAEQKQGTASRASQQSRPHRLSGCADKVVGLLKGVDCNIPHRRAHKWAHITKNKIVRVVRLKVDNIWQEMMACGGWNGRRKLVGAIASTTVAARGGEAEGGDEGGARWLVDKSWRRERERDIVRLERGRERVAAKGERNVGLQLEETRTLVIGYDLIDYVGTLKCPSSFGIATDELHMLYWTIAEYLHIVKALADEIVIIDHSISDDDLTLYVLNGLAKESPLTFKELHDLLVGHEAYLRCMEIATQHMVASTNYIKTKHPTYRRNQQWSLKPNDNPRGSHGPSTSKNYSSTQHDGRHFKSDKPINFNRRYQPKCQIYDQFGHIAKHCPQFHPQNVSINCSMTSAGKNNTWLLDSATSHNITGDLSNLFVHSEYDGIDEDENTGAILLKGACSDGIYIFLDSMVMPQKVANLHEWTSIVGWHKRLTLFQDANLDFSYCPYAFQTTSYLINRQPTPLLHNKSPFEALFHQRPSYLKFKKFDCLCYPLTRPYNSNKMEPKSKACIFLGYSSTQNTYKCFDPHLQKFFISCHVLFDENGRHCNPSQPQSKPVSQTNHQITPLHFGFPQIVAPPPVISTPSASSRSLEDSPAITASSPSSFNTPASSQHLDSHATDLPRCPASTLPSPIVPIPIPPSNPLSRTHNMTTCSMNQIFRPKQVHTITKHPFPQTIEPTCVSQAITHLHWREAMSHELTTLMQNGTWDLVPLPPNCAPVGCKWVIRVKRNADSSINKFKARLVAKGFHQRLGIDFKEIFSPVIKSSTIRVVLSVAVMCGRELHQMDVNNAFVNGTSGFKDLSKPKHVCMLNKAIYGLKQAPRAWEQSFSYGHFIQQLGDMFSLKDMSSLHFFLGVEVIPSKAGMFLTQHNYVHELLAKSNMSDAKDVSMPLSTSHPLQLVDNTAVVDCTTFRQIMGSLQYLSLTRPDLTPFHGCPTNSMQFHAHQWRLNTETSQCSLRNNVAIDCLQGTCISNTRPPSAIIVGKKRGEKKVKKSDDNCVEKLKKQPNFYAREGEVTSAYFTNKPIILLVYKETYFNTNDLDHMEFDDLFPDDTPSGLPQLLGIEHLIDFLPRASIPNRLAYRSNPKEMMELQRQVYELIEKGYIRESISLCALLVLFMPKKDGTWRMCVDCRVINDITILIRG</sequence>
<feature type="domain" description="Retroviral polymerase SH3-like" evidence="5">
    <location>
        <begin position="1374"/>
        <end position="1431"/>
    </location>
</feature>
<dbReference type="InterPro" id="IPR041588">
    <property type="entry name" value="Integrase_H2C2"/>
</dbReference>
<feature type="compositionally biased region" description="Basic and acidic residues" evidence="1">
    <location>
        <begin position="883"/>
        <end position="897"/>
    </location>
</feature>
<organism evidence="6">
    <name type="scientific">Salix viminalis</name>
    <name type="common">Common osier</name>
    <name type="synonym">Basket willow</name>
    <dbReference type="NCBI Taxonomy" id="40686"/>
    <lineage>
        <taxon>Eukaryota</taxon>
        <taxon>Viridiplantae</taxon>
        <taxon>Streptophyta</taxon>
        <taxon>Embryophyta</taxon>
        <taxon>Tracheophyta</taxon>
        <taxon>Spermatophyta</taxon>
        <taxon>Magnoliopsida</taxon>
        <taxon>eudicotyledons</taxon>
        <taxon>Gunneridae</taxon>
        <taxon>Pentapetalae</taxon>
        <taxon>rosids</taxon>
        <taxon>fabids</taxon>
        <taxon>Malpighiales</taxon>
        <taxon>Salicaceae</taxon>
        <taxon>Saliceae</taxon>
        <taxon>Salix</taxon>
    </lineage>
</organism>
<dbReference type="InterPro" id="IPR013103">
    <property type="entry name" value="RVT_2"/>
</dbReference>
<dbReference type="FunFam" id="3.30.70.270:FF:000020">
    <property type="entry name" value="Transposon Tf2-6 polyprotein-like Protein"/>
    <property type="match status" value="1"/>
</dbReference>
<feature type="compositionally biased region" description="Polar residues" evidence="1">
    <location>
        <begin position="898"/>
        <end position="909"/>
    </location>
</feature>
<evidence type="ECO:0000259" key="4">
    <source>
        <dbReference type="Pfam" id="PF24626"/>
    </source>
</evidence>
<feature type="compositionally biased region" description="Polar residues" evidence="1">
    <location>
        <begin position="1175"/>
        <end position="1186"/>
    </location>
</feature>
<dbReference type="Pfam" id="PF08284">
    <property type="entry name" value="RVP_2"/>
    <property type="match status" value="1"/>
</dbReference>
<dbReference type="Gene3D" id="2.40.70.10">
    <property type="entry name" value="Acid Proteases"/>
    <property type="match status" value="1"/>
</dbReference>
<dbReference type="InterPro" id="IPR043128">
    <property type="entry name" value="Rev_trsase/Diguanyl_cyclase"/>
</dbReference>
<evidence type="ECO:0000313" key="6">
    <source>
        <dbReference type="EMBL" id="VFU26317.1"/>
    </source>
</evidence>
<feature type="compositionally biased region" description="Basic and acidic residues" evidence="1">
    <location>
        <begin position="1187"/>
        <end position="1196"/>
    </location>
</feature>
<dbReference type="Pfam" id="PF17921">
    <property type="entry name" value="Integrase_H2C2"/>
    <property type="match status" value="1"/>
</dbReference>
<dbReference type="Gene3D" id="3.10.10.10">
    <property type="entry name" value="HIV Type 1 Reverse Transcriptase, subunit A, domain 1"/>
    <property type="match status" value="1"/>
</dbReference>
<dbReference type="SUPFAM" id="SSF56672">
    <property type="entry name" value="DNA/RNA polymerases"/>
    <property type="match status" value="3"/>
</dbReference>
<dbReference type="Gene3D" id="3.30.70.270">
    <property type="match status" value="1"/>
</dbReference>
<dbReference type="InterPro" id="IPR057670">
    <property type="entry name" value="SH3_retrovirus"/>
</dbReference>
<dbReference type="InterPro" id="IPR021109">
    <property type="entry name" value="Peptidase_aspartic_dom_sf"/>
</dbReference>
<dbReference type="InterPro" id="IPR043502">
    <property type="entry name" value="DNA/RNA_pol_sf"/>
</dbReference>
<evidence type="ECO:0000259" key="3">
    <source>
        <dbReference type="Pfam" id="PF17921"/>
    </source>
</evidence>
<dbReference type="PANTHER" id="PTHR35046">
    <property type="entry name" value="ZINC KNUCKLE (CCHC-TYPE) FAMILY PROTEIN"/>
    <property type="match status" value="1"/>
</dbReference>
<protein>
    <recommendedName>
        <fullName evidence="7">Reverse transcriptase domain-containing protein</fullName>
    </recommendedName>
</protein>
<dbReference type="Pfam" id="PF07727">
    <property type="entry name" value="RVT_2"/>
    <property type="match status" value="1"/>
</dbReference>
<feature type="domain" description="Tf2-1-like SH3-like" evidence="4">
    <location>
        <begin position="687"/>
        <end position="713"/>
    </location>
</feature>
<feature type="compositionally biased region" description="Low complexity" evidence="1">
    <location>
        <begin position="23"/>
        <end position="33"/>
    </location>
</feature>
<feature type="region of interest" description="Disordered" evidence="1">
    <location>
        <begin position="1467"/>
        <end position="1507"/>
    </location>
</feature>
<dbReference type="Pfam" id="PF24626">
    <property type="entry name" value="SH3_Tf2-1"/>
    <property type="match status" value="1"/>
</dbReference>
<dbReference type="InterPro" id="IPR056924">
    <property type="entry name" value="SH3_Tf2-1"/>
</dbReference>